<feature type="domain" description="GGDEF" evidence="2">
    <location>
        <begin position="225"/>
        <end position="354"/>
    </location>
</feature>
<accession>A0A9D1EA23</accession>
<comment type="caution">
    <text evidence="3">The sequence shown here is derived from an EMBL/GenBank/DDBJ whole genome shotgun (WGS) entry which is preliminary data.</text>
</comment>
<dbReference type="CDD" id="cd01949">
    <property type="entry name" value="GGDEF"/>
    <property type="match status" value="1"/>
</dbReference>
<organism evidence="3 4">
    <name type="scientific">Candidatus Pullilachnospira gallistercoris</name>
    <dbReference type="NCBI Taxonomy" id="2840911"/>
    <lineage>
        <taxon>Bacteria</taxon>
        <taxon>Bacillati</taxon>
        <taxon>Bacillota</taxon>
        <taxon>Clostridia</taxon>
        <taxon>Lachnospirales</taxon>
        <taxon>Lachnospiraceae</taxon>
        <taxon>Lachnospiraceae incertae sedis</taxon>
        <taxon>Candidatus Pullilachnospira</taxon>
    </lineage>
</organism>
<dbReference type="SMART" id="SM00267">
    <property type="entry name" value="GGDEF"/>
    <property type="match status" value="1"/>
</dbReference>
<feature type="transmembrane region" description="Helical" evidence="1">
    <location>
        <begin position="163"/>
        <end position="182"/>
    </location>
</feature>
<dbReference type="SUPFAM" id="SSF55073">
    <property type="entry name" value="Nucleotide cyclase"/>
    <property type="match status" value="1"/>
</dbReference>
<dbReference type="InterPro" id="IPR043128">
    <property type="entry name" value="Rev_trsase/Diguanyl_cyclase"/>
</dbReference>
<dbReference type="AlphaFoldDB" id="A0A9D1EA23"/>
<dbReference type="InterPro" id="IPR000160">
    <property type="entry name" value="GGDEF_dom"/>
</dbReference>
<reference evidence="3" key="2">
    <citation type="journal article" date="2021" name="PeerJ">
        <title>Extensive microbial diversity within the chicken gut microbiome revealed by metagenomics and culture.</title>
        <authorList>
            <person name="Gilroy R."/>
            <person name="Ravi A."/>
            <person name="Getino M."/>
            <person name="Pursley I."/>
            <person name="Horton D.L."/>
            <person name="Alikhan N.F."/>
            <person name="Baker D."/>
            <person name="Gharbi K."/>
            <person name="Hall N."/>
            <person name="Watson M."/>
            <person name="Adriaenssens E.M."/>
            <person name="Foster-Nyarko E."/>
            <person name="Jarju S."/>
            <person name="Secka A."/>
            <person name="Antonio M."/>
            <person name="Oren A."/>
            <person name="Chaudhuri R.R."/>
            <person name="La Ragione R."/>
            <person name="Hildebrand F."/>
            <person name="Pallen M.J."/>
        </authorList>
    </citation>
    <scope>NUCLEOTIDE SEQUENCE</scope>
    <source>
        <strain evidence="3">ChiSjej5B23-6657</strain>
    </source>
</reference>
<dbReference type="EMBL" id="DVHM01000111">
    <property type="protein sequence ID" value="HIR71022.1"/>
    <property type="molecule type" value="Genomic_DNA"/>
</dbReference>
<feature type="transmembrane region" description="Helical" evidence="1">
    <location>
        <begin position="75"/>
        <end position="98"/>
    </location>
</feature>
<dbReference type="GO" id="GO:0005886">
    <property type="term" value="C:plasma membrane"/>
    <property type="evidence" value="ECO:0007669"/>
    <property type="project" value="TreeGrafter"/>
</dbReference>
<dbReference type="GO" id="GO:1902201">
    <property type="term" value="P:negative regulation of bacterial-type flagellum-dependent cell motility"/>
    <property type="evidence" value="ECO:0007669"/>
    <property type="project" value="TreeGrafter"/>
</dbReference>
<evidence type="ECO:0000313" key="4">
    <source>
        <dbReference type="Proteomes" id="UP000823912"/>
    </source>
</evidence>
<dbReference type="InterPro" id="IPR050469">
    <property type="entry name" value="Diguanylate_Cyclase"/>
</dbReference>
<proteinExistence type="predicted"/>
<reference evidence="3" key="1">
    <citation type="submission" date="2020-10" db="EMBL/GenBank/DDBJ databases">
        <authorList>
            <person name="Gilroy R."/>
        </authorList>
    </citation>
    <scope>NUCLEOTIDE SEQUENCE</scope>
    <source>
        <strain evidence="3">ChiSjej5B23-6657</strain>
    </source>
</reference>
<dbReference type="NCBIfam" id="TIGR00254">
    <property type="entry name" value="GGDEF"/>
    <property type="match status" value="1"/>
</dbReference>
<dbReference type="GO" id="GO:0043709">
    <property type="term" value="P:cell adhesion involved in single-species biofilm formation"/>
    <property type="evidence" value="ECO:0007669"/>
    <property type="project" value="TreeGrafter"/>
</dbReference>
<keyword evidence="1" id="KW-0472">Membrane</keyword>
<dbReference type="Gene3D" id="1.10.1760.20">
    <property type="match status" value="1"/>
</dbReference>
<keyword evidence="1" id="KW-0812">Transmembrane</keyword>
<dbReference type="PANTHER" id="PTHR45138">
    <property type="entry name" value="REGULATORY COMPONENTS OF SENSORY TRANSDUCTION SYSTEM"/>
    <property type="match status" value="1"/>
</dbReference>
<evidence type="ECO:0000256" key="1">
    <source>
        <dbReference type="SAM" id="Phobius"/>
    </source>
</evidence>
<protein>
    <submittedName>
        <fullName evidence="3">Diguanylate cyclase</fullName>
    </submittedName>
</protein>
<gene>
    <name evidence="3" type="ORF">IAA55_07055</name>
</gene>
<evidence type="ECO:0000313" key="3">
    <source>
        <dbReference type="EMBL" id="HIR71022.1"/>
    </source>
</evidence>
<dbReference type="GO" id="GO:0052621">
    <property type="term" value="F:diguanylate cyclase activity"/>
    <property type="evidence" value="ECO:0007669"/>
    <property type="project" value="TreeGrafter"/>
</dbReference>
<dbReference type="Pfam" id="PF00990">
    <property type="entry name" value="GGDEF"/>
    <property type="match status" value="1"/>
</dbReference>
<dbReference type="InterPro" id="IPR029787">
    <property type="entry name" value="Nucleotide_cyclase"/>
</dbReference>
<evidence type="ECO:0000259" key="2">
    <source>
        <dbReference type="PROSITE" id="PS50887"/>
    </source>
</evidence>
<dbReference type="Proteomes" id="UP000823912">
    <property type="component" value="Unassembled WGS sequence"/>
</dbReference>
<dbReference type="PANTHER" id="PTHR45138:SF9">
    <property type="entry name" value="DIGUANYLATE CYCLASE DGCM-RELATED"/>
    <property type="match status" value="1"/>
</dbReference>
<keyword evidence="1" id="KW-1133">Transmembrane helix</keyword>
<dbReference type="PROSITE" id="PS50887">
    <property type="entry name" value="GGDEF"/>
    <property type="match status" value="1"/>
</dbReference>
<dbReference type="Gene3D" id="3.30.70.270">
    <property type="match status" value="1"/>
</dbReference>
<feature type="transmembrane region" description="Helical" evidence="1">
    <location>
        <begin position="42"/>
        <end position="63"/>
    </location>
</feature>
<feature type="transmembrane region" description="Helical" evidence="1">
    <location>
        <begin position="118"/>
        <end position="136"/>
    </location>
</feature>
<name>A0A9D1EA23_9FIRM</name>
<sequence>MGPKNSTIVGAVFGIASMWKASAFYVAARDAIFSPVMSEKPFASILLSVGSRALFGLIIGLLYRVAKNSRHPIAGILLVSTVGRTIHTVLVYSFMQLLFPEAGFTLINTLDDIRRWDFLPFIVIVDAIVVICYLTSRSEFVRGVLERVRNVDQVNELSSRSRIGMAVMLSLALLAIIFILMYQKNFNYLYYEARLDGLTGLMGRQQFFQAGKKILGEMKLEREDAAGCFVILDVDSFKEINDRYGHPEGDRVLREVADHLRKAVGESGILGRLGGDEFVALIRVPLTGEEIETYMSRLREAFATIRVGEQSVTCSIGVIPLEPGVYIEDLYRSADHLLYEAKKKGKNQVAFGYRYLEAGKKAEEEQEIGQ</sequence>